<dbReference type="GeneID" id="20342146"/>
<name>J3NKA8_GAET3</name>
<gene>
    <name evidence="3" type="primary">20342146</name>
    <name evidence="2" type="ORF">GGTG_01688</name>
</gene>
<evidence type="ECO:0000313" key="3">
    <source>
        <dbReference type="EnsemblFungi" id="EJT81712"/>
    </source>
</evidence>
<dbReference type="EMBL" id="GL385395">
    <property type="protein sequence ID" value="EJT81712.1"/>
    <property type="molecule type" value="Genomic_DNA"/>
</dbReference>
<proteinExistence type="predicted"/>
<evidence type="ECO:0000313" key="4">
    <source>
        <dbReference type="Proteomes" id="UP000006039"/>
    </source>
</evidence>
<keyword evidence="1" id="KW-0472">Membrane</keyword>
<dbReference type="EnsemblFungi" id="EJT81712">
    <property type="protein sequence ID" value="EJT81712"/>
    <property type="gene ID" value="GGTG_01688"/>
</dbReference>
<protein>
    <submittedName>
        <fullName evidence="2 3">Uncharacterized protein</fullName>
    </submittedName>
</protein>
<evidence type="ECO:0000256" key="1">
    <source>
        <dbReference type="SAM" id="Phobius"/>
    </source>
</evidence>
<feature type="transmembrane region" description="Helical" evidence="1">
    <location>
        <begin position="6"/>
        <end position="28"/>
    </location>
</feature>
<reference evidence="3" key="5">
    <citation type="submission" date="2018-04" db="UniProtKB">
        <authorList>
            <consortium name="EnsemblFungi"/>
        </authorList>
    </citation>
    <scope>IDENTIFICATION</scope>
    <source>
        <strain evidence="3">R3-111a-1</strain>
    </source>
</reference>
<reference evidence="4" key="1">
    <citation type="submission" date="2010-07" db="EMBL/GenBank/DDBJ databases">
        <title>The genome sequence of Gaeumannomyces graminis var. tritici strain R3-111a-1.</title>
        <authorList>
            <consortium name="The Broad Institute Genome Sequencing Platform"/>
            <person name="Ma L.-J."/>
            <person name="Dead R."/>
            <person name="Young S."/>
            <person name="Zeng Q."/>
            <person name="Koehrsen M."/>
            <person name="Alvarado L."/>
            <person name="Berlin A."/>
            <person name="Chapman S.B."/>
            <person name="Chen Z."/>
            <person name="Freedman E."/>
            <person name="Gellesch M."/>
            <person name="Goldberg J."/>
            <person name="Griggs A."/>
            <person name="Gujja S."/>
            <person name="Heilman E.R."/>
            <person name="Heiman D."/>
            <person name="Hepburn T."/>
            <person name="Howarth C."/>
            <person name="Jen D."/>
            <person name="Larson L."/>
            <person name="Mehta T."/>
            <person name="Neiman D."/>
            <person name="Pearson M."/>
            <person name="Roberts A."/>
            <person name="Saif S."/>
            <person name="Shea T."/>
            <person name="Shenoy N."/>
            <person name="Sisk P."/>
            <person name="Stolte C."/>
            <person name="Sykes S."/>
            <person name="Walk T."/>
            <person name="White J."/>
            <person name="Yandava C."/>
            <person name="Haas B."/>
            <person name="Nusbaum C."/>
            <person name="Birren B."/>
        </authorList>
    </citation>
    <scope>NUCLEOTIDE SEQUENCE [LARGE SCALE GENOMIC DNA]</scope>
    <source>
        <strain evidence="4">R3-111a-1</strain>
    </source>
</reference>
<reference evidence="3" key="4">
    <citation type="journal article" date="2015" name="G3 (Bethesda)">
        <title>Genome sequences of three phytopathogenic species of the Magnaporthaceae family of fungi.</title>
        <authorList>
            <person name="Okagaki L.H."/>
            <person name="Nunes C.C."/>
            <person name="Sailsbery J."/>
            <person name="Clay B."/>
            <person name="Brown D."/>
            <person name="John T."/>
            <person name="Oh Y."/>
            <person name="Young N."/>
            <person name="Fitzgerald M."/>
            <person name="Haas B.J."/>
            <person name="Zeng Q."/>
            <person name="Young S."/>
            <person name="Adiconis X."/>
            <person name="Fan L."/>
            <person name="Levin J.Z."/>
            <person name="Mitchell T.K."/>
            <person name="Okubara P.A."/>
            <person name="Farman M.L."/>
            <person name="Kohn L.M."/>
            <person name="Birren B."/>
            <person name="Ma L.-J."/>
            <person name="Dean R.A."/>
        </authorList>
    </citation>
    <scope>NUCLEOTIDE SEQUENCE</scope>
    <source>
        <strain evidence="3">R3-111a-1</strain>
    </source>
</reference>
<reference evidence="2" key="3">
    <citation type="submission" date="2010-09" db="EMBL/GenBank/DDBJ databases">
        <title>Annotation of Gaeumannomyces graminis var. tritici R3-111a-1.</title>
        <authorList>
            <consortium name="The Broad Institute Genome Sequencing Platform"/>
            <person name="Ma L.-J."/>
            <person name="Dead R."/>
            <person name="Young S.K."/>
            <person name="Zeng Q."/>
            <person name="Gargeya S."/>
            <person name="Fitzgerald M."/>
            <person name="Haas B."/>
            <person name="Abouelleil A."/>
            <person name="Alvarado L."/>
            <person name="Arachchi H.M."/>
            <person name="Berlin A."/>
            <person name="Brown A."/>
            <person name="Chapman S.B."/>
            <person name="Chen Z."/>
            <person name="Dunbar C."/>
            <person name="Freedman E."/>
            <person name="Gearin G."/>
            <person name="Gellesch M."/>
            <person name="Goldberg J."/>
            <person name="Griggs A."/>
            <person name="Gujja S."/>
            <person name="Heiman D."/>
            <person name="Howarth C."/>
            <person name="Larson L."/>
            <person name="Lui A."/>
            <person name="MacDonald P.J.P."/>
            <person name="Mehta T."/>
            <person name="Montmayeur A."/>
            <person name="Murphy C."/>
            <person name="Neiman D."/>
            <person name="Pearson M."/>
            <person name="Priest M."/>
            <person name="Roberts A."/>
            <person name="Saif S."/>
            <person name="Shea T."/>
            <person name="Shenoy N."/>
            <person name="Sisk P."/>
            <person name="Stolte C."/>
            <person name="Sykes S."/>
            <person name="Yandava C."/>
            <person name="Wortman J."/>
            <person name="Nusbaum C."/>
            <person name="Birren B."/>
        </authorList>
    </citation>
    <scope>NUCLEOTIDE SEQUENCE</scope>
    <source>
        <strain evidence="2">R3-111a-1</strain>
    </source>
</reference>
<keyword evidence="1" id="KW-0812">Transmembrane</keyword>
<keyword evidence="1" id="KW-1133">Transmembrane helix</keyword>
<dbReference type="AlphaFoldDB" id="J3NKA8"/>
<dbReference type="HOGENOM" id="CLU_2757918_0_0_1"/>
<dbReference type="Proteomes" id="UP000006039">
    <property type="component" value="Unassembled WGS sequence"/>
</dbReference>
<sequence>MLLKSFKTGIYIIFQIFIYVYCLILICIRRNNLNKHFFFIYYPNRRFSKLFVIAHLNRKFFLSVLPCMRY</sequence>
<accession>J3NKA8</accession>
<evidence type="ECO:0000313" key="2">
    <source>
        <dbReference type="EMBL" id="EJT81712.1"/>
    </source>
</evidence>
<dbReference type="VEuPathDB" id="FungiDB:GGTG_01688"/>
<organism evidence="2">
    <name type="scientific">Gaeumannomyces tritici (strain R3-111a-1)</name>
    <name type="common">Wheat and barley take-all root rot fungus</name>
    <name type="synonym">Gaeumannomyces graminis var. tritici</name>
    <dbReference type="NCBI Taxonomy" id="644352"/>
    <lineage>
        <taxon>Eukaryota</taxon>
        <taxon>Fungi</taxon>
        <taxon>Dikarya</taxon>
        <taxon>Ascomycota</taxon>
        <taxon>Pezizomycotina</taxon>
        <taxon>Sordariomycetes</taxon>
        <taxon>Sordariomycetidae</taxon>
        <taxon>Magnaporthales</taxon>
        <taxon>Magnaporthaceae</taxon>
        <taxon>Gaeumannomyces</taxon>
    </lineage>
</organism>
<keyword evidence="4" id="KW-1185">Reference proteome</keyword>
<dbReference type="RefSeq" id="XP_009217721.1">
    <property type="nucleotide sequence ID" value="XM_009219457.1"/>
</dbReference>
<reference evidence="2" key="2">
    <citation type="submission" date="2010-07" db="EMBL/GenBank/DDBJ databases">
        <authorList>
            <consortium name="The Broad Institute Genome Sequencing Platform"/>
            <consortium name="Broad Institute Genome Sequencing Center for Infectious Disease"/>
            <person name="Ma L.-J."/>
            <person name="Dead R."/>
            <person name="Young S."/>
            <person name="Zeng Q."/>
            <person name="Koehrsen M."/>
            <person name="Alvarado L."/>
            <person name="Berlin A."/>
            <person name="Chapman S.B."/>
            <person name="Chen Z."/>
            <person name="Freedman E."/>
            <person name="Gellesch M."/>
            <person name="Goldberg J."/>
            <person name="Griggs A."/>
            <person name="Gujja S."/>
            <person name="Heilman E.R."/>
            <person name="Heiman D."/>
            <person name="Hepburn T."/>
            <person name="Howarth C."/>
            <person name="Jen D."/>
            <person name="Larson L."/>
            <person name="Mehta T."/>
            <person name="Neiman D."/>
            <person name="Pearson M."/>
            <person name="Roberts A."/>
            <person name="Saif S."/>
            <person name="Shea T."/>
            <person name="Shenoy N."/>
            <person name="Sisk P."/>
            <person name="Stolte C."/>
            <person name="Sykes S."/>
            <person name="Walk T."/>
            <person name="White J."/>
            <person name="Yandava C."/>
            <person name="Haas B."/>
            <person name="Nusbaum C."/>
            <person name="Birren B."/>
        </authorList>
    </citation>
    <scope>NUCLEOTIDE SEQUENCE</scope>
    <source>
        <strain evidence="2">R3-111a-1</strain>
    </source>
</reference>